<comment type="similarity">
    <text evidence="1">Belongs to the ROK (NagC/XylR) family.</text>
</comment>
<dbReference type="PROSITE" id="PS01125">
    <property type="entry name" value="ROK"/>
    <property type="match status" value="1"/>
</dbReference>
<dbReference type="InterPro" id="IPR043129">
    <property type="entry name" value="ATPase_NBD"/>
</dbReference>
<proteinExistence type="inferred from homology"/>
<dbReference type="Gene3D" id="1.10.10.10">
    <property type="entry name" value="Winged helix-like DNA-binding domain superfamily/Winged helix DNA-binding domain"/>
    <property type="match status" value="1"/>
</dbReference>
<dbReference type="InterPro" id="IPR049874">
    <property type="entry name" value="ROK_cs"/>
</dbReference>
<gene>
    <name evidence="2" type="ORF">JFL75_04395</name>
</gene>
<accession>A0A7T7XPP0</accession>
<dbReference type="RefSeq" id="WP_215627471.1">
    <property type="nucleotide sequence ID" value="NZ_CP067089.2"/>
</dbReference>
<dbReference type="AlphaFoldDB" id="A0A7T7XPP0"/>
<dbReference type="PANTHER" id="PTHR18964">
    <property type="entry name" value="ROK (REPRESSOR, ORF, KINASE) FAMILY"/>
    <property type="match status" value="1"/>
</dbReference>
<sequence length="410" mass="44324">MINKQEKNSDLAVFSLLSLIKEHGSISQVRLSELSGYSRSTVSINCDKLLSAGYIISDSSSTTNKRKNIEFRLNKNLGYVVGLGLGGSSCRIALFDIEGTMIESNRIPVDLMCGPEPVLEGICADIDAMLRKHKKKNTPLLGIGMGLPSPVQYEEGVAFHPAFMPGWHLFPVKKFLSDRYGCHVFIDNEVNTLALGEFAELKDRKLKTLLCVKVGTGIGAGIIIDGNIYRGEKGGGGNIGHIHVDHDNTPCSCGKTGCIEAIASLPAVERRAEQLAERHPESLLAEVLRKQKKITITDIRQAADKGDRLSLRLIRDAGTTLGNLLGKLIIFIDPAMLIIAGRLTVLGPTYLDYVRKATLNEAAPWVGAAFAIEFSKLKEDSSASGAALLCISELFGRQLITKIAGRPVGA</sequence>
<dbReference type="Proteomes" id="UP000595917">
    <property type="component" value="Chromosome"/>
</dbReference>
<name>A0A7T7XPP0_9SPIR</name>
<dbReference type="InterPro" id="IPR000600">
    <property type="entry name" value="ROK"/>
</dbReference>
<keyword evidence="3" id="KW-1185">Reference proteome</keyword>
<dbReference type="EMBL" id="CP067089">
    <property type="protein sequence ID" value="QQO10167.1"/>
    <property type="molecule type" value="Genomic_DNA"/>
</dbReference>
<dbReference type="InterPro" id="IPR036390">
    <property type="entry name" value="WH_DNA-bd_sf"/>
</dbReference>
<dbReference type="InterPro" id="IPR036388">
    <property type="entry name" value="WH-like_DNA-bd_sf"/>
</dbReference>
<evidence type="ECO:0000313" key="2">
    <source>
        <dbReference type="EMBL" id="QQO10167.1"/>
    </source>
</evidence>
<dbReference type="Pfam" id="PF00480">
    <property type="entry name" value="ROK"/>
    <property type="match status" value="1"/>
</dbReference>
<dbReference type="SUPFAM" id="SSF46785">
    <property type="entry name" value="Winged helix' DNA-binding domain"/>
    <property type="match status" value="1"/>
</dbReference>
<dbReference type="KEGG" id="bhc:JFL75_04395"/>
<protein>
    <submittedName>
        <fullName evidence="2">ROK family transcriptional regulator</fullName>
    </submittedName>
</protein>
<organism evidence="2 3">
    <name type="scientific">Breznakiella homolactica</name>
    <dbReference type="NCBI Taxonomy" id="2798577"/>
    <lineage>
        <taxon>Bacteria</taxon>
        <taxon>Pseudomonadati</taxon>
        <taxon>Spirochaetota</taxon>
        <taxon>Spirochaetia</taxon>
        <taxon>Spirochaetales</taxon>
        <taxon>Breznakiellaceae</taxon>
        <taxon>Breznakiella</taxon>
    </lineage>
</organism>
<dbReference type="Pfam" id="PF13412">
    <property type="entry name" value="HTH_24"/>
    <property type="match status" value="1"/>
</dbReference>
<dbReference type="SUPFAM" id="SSF53067">
    <property type="entry name" value="Actin-like ATPase domain"/>
    <property type="match status" value="1"/>
</dbReference>
<dbReference type="Gene3D" id="3.30.420.40">
    <property type="match status" value="2"/>
</dbReference>
<reference evidence="2" key="1">
    <citation type="submission" date="2021-01" db="EMBL/GenBank/DDBJ databases">
        <title>Description of Breznakiella homolactica.</title>
        <authorList>
            <person name="Song Y."/>
            <person name="Brune A."/>
        </authorList>
    </citation>
    <scope>NUCLEOTIDE SEQUENCE</scope>
    <source>
        <strain evidence="2">RmG30</strain>
    </source>
</reference>
<evidence type="ECO:0000256" key="1">
    <source>
        <dbReference type="ARBA" id="ARBA00006479"/>
    </source>
</evidence>
<dbReference type="PANTHER" id="PTHR18964:SF173">
    <property type="entry name" value="GLUCOKINASE"/>
    <property type="match status" value="1"/>
</dbReference>
<evidence type="ECO:0000313" key="3">
    <source>
        <dbReference type="Proteomes" id="UP000595917"/>
    </source>
</evidence>